<accession>A0A8S5T9M1</accession>
<sequence>MSTPAWLSLIAIIFTFINFVYLLTKDRFQKVDSERKECLAVLKDCFSKILKKDYDGNIAELTSNIEALGYLTIIRLNYINVDRFALAVSDYYEKNISEEQMLGEYKRLIEQIYKADISLCEYIKELSKNKRGYGKYEALIDKLYKTDVAMCKFIKEQKNFFKKTKGV</sequence>
<evidence type="ECO:0000313" key="2">
    <source>
        <dbReference type="EMBL" id="DAF60029.1"/>
    </source>
</evidence>
<protein>
    <submittedName>
        <fullName evidence="2">Uncharacterized protein</fullName>
    </submittedName>
</protein>
<name>A0A8S5T9M1_9CAUD</name>
<proteinExistence type="predicted"/>
<keyword evidence="1" id="KW-0472">Membrane</keyword>
<reference evidence="2" key="1">
    <citation type="journal article" date="2021" name="Proc. Natl. Acad. Sci. U.S.A.">
        <title>A Catalog of Tens of Thousands of Viruses from Human Metagenomes Reveals Hidden Associations with Chronic Diseases.</title>
        <authorList>
            <person name="Tisza M.J."/>
            <person name="Buck C.B."/>
        </authorList>
    </citation>
    <scope>NUCLEOTIDE SEQUENCE</scope>
    <source>
        <strain evidence="2">CtUM413</strain>
    </source>
</reference>
<feature type="transmembrane region" description="Helical" evidence="1">
    <location>
        <begin position="6"/>
        <end position="24"/>
    </location>
</feature>
<evidence type="ECO:0000256" key="1">
    <source>
        <dbReference type="SAM" id="Phobius"/>
    </source>
</evidence>
<organism evidence="2">
    <name type="scientific">Siphoviridae sp. ctUM413</name>
    <dbReference type="NCBI Taxonomy" id="2827879"/>
    <lineage>
        <taxon>Viruses</taxon>
        <taxon>Duplodnaviria</taxon>
        <taxon>Heunggongvirae</taxon>
        <taxon>Uroviricota</taxon>
        <taxon>Caudoviricetes</taxon>
    </lineage>
</organism>
<keyword evidence="1" id="KW-1133">Transmembrane helix</keyword>
<keyword evidence="1" id="KW-0812">Transmembrane</keyword>
<dbReference type="EMBL" id="BK032781">
    <property type="protein sequence ID" value="DAF60029.1"/>
    <property type="molecule type" value="Genomic_DNA"/>
</dbReference>